<evidence type="ECO:0000256" key="1">
    <source>
        <dbReference type="ARBA" id="ARBA00008315"/>
    </source>
</evidence>
<evidence type="ECO:0000259" key="2">
    <source>
        <dbReference type="PROSITE" id="PS50072"/>
    </source>
</evidence>
<dbReference type="PRINTS" id="PR00153">
    <property type="entry name" value="CSAPPISMRASE"/>
</dbReference>
<dbReference type="GO" id="GO:0005737">
    <property type="term" value="C:cytoplasm"/>
    <property type="evidence" value="ECO:0007669"/>
    <property type="project" value="TreeGrafter"/>
</dbReference>
<reference evidence="3 4" key="1">
    <citation type="journal article" date="2024" name="BMC Genomics">
        <title>De novo assembly and annotation of Popillia japonica's genome with initial clues to its potential as an invasive pest.</title>
        <authorList>
            <person name="Cucini C."/>
            <person name="Boschi S."/>
            <person name="Funari R."/>
            <person name="Cardaioli E."/>
            <person name="Iannotti N."/>
            <person name="Marturano G."/>
            <person name="Paoli F."/>
            <person name="Bruttini M."/>
            <person name="Carapelli A."/>
            <person name="Frati F."/>
            <person name="Nardi F."/>
        </authorList>
    </citation>
    <scope>NUCLEOTIDE SEQUENCE [LARGE SCALE GENOMIC DNA]</scope>
    <source>
        <strain evidence="3">DMR45628</strain>
    </source>
</reference>
<gene>
    <name evidence="3" type="ORF">QE152_g3567</name>
</gene>
<dbReference type="GO" id="GO:0003755">
    <property type="term" value="F:peptidyl-prolyl cis-trans isomerase activity"/>
    <property type="evidence" value="ECO:0007669"/>
    <property type="project" value="InterPro"/>
</dbReference>
<protein>
    <submittedName>
        <fullName evidence="3">Cyclophilin type peptidyl-prolyl cis-trans isomerase/CLD</fullName>
    </submittedName>
</protein>
<sequence>MNPHSYIKTRRLADDSNRLTTIDKENKELLKKINLINRSKGYVDTFNPNAYHKTSRWRAFRRRMLSIEAENKYIYGRLVTVKPVYDTREYERMWSYTVKKMAHMAKFTLQMFLDKSIDRVVQEMPCISGDLPKLKPRPLCYMDFRVKDGVYLGRIIIELYADYLPLTVENFLTLCKGINGYKYKCCRIFNVVKGQYLETGDVTMNNGKGGVSMYGDFFHEENFLLKHTKPGVLSMIRFGKNFNNSQFSITFDVQENLDGKRVVFGNIIKGMKTLFQIQDLGKKVGSPIAPIYIEKCGEIRKKKNKKNVLK</sequence>
<feature type="domain" description="PPIase cyclophilin-type" evidence="2">
    <location>
        <begin position="152"/>
        <end position="298"/>
    </location>
</feature>
<dbReference type="AlphaFoldDB" id="A0AAW1N2C9"/>
<dbReference type="EMBL" id="JASPKY010000014">
    <property type="protein sequence ID" value="KAK9753435.1"/>
    <property type="molecule type" value="Genomic_DNA"/>
</dbReference>
<dbReference type="GO" id="GO:0006457">
    <property type="term" value="P:protein folding"/>
    <property type="evidence" value="ECO:0007669"/>
    <property type="project" value="TreeGrafter"/>
</dbReference>
<evidence type="ECO:0000313" key="3">
    <source>
        <dbReference type="EMBL" id="KAK9753435.1"/>
    </source>
</evidence>
<dbReference type="Pfam" id="PF00160">
    <property type="entry name" value="Pro_isomerase"/>
    <property type="match status" value="1"/>
</dbReference>
<dbReference type="Gene3D" id="2.40.100.10">
    <property type="entry name" value="Cyclophilin-like"/>
    <property type="match status" value="1"/>
</dbReference>
<dbReference type="SUPFAM" id="SSF50891">
    <property type="entry name" value="Cyclophilin-like"/>
    <property type="match status" value="1"/>
</dbReference>
<dbReference type="PANTHER" id="PTHR11071">
    <property type="entry name" value="PEPTIDYL-PROLYL CIS-TRANS ISOMERASE"/>
    <property type="match status" value="1"/>
</dbReference>
<dbReference type="PANTHER" id="PTHR11071:SF561">
    <property type="entry name" value="PEPTIDYL-PROLYL CIS-TRANS ISOMERASE D-RELATED"/>
    <property type="match status" value="1"/>
</dbReference>
<dbReference type="InterPro" id="IPR002130">
    <property type="entry name" value="Cyclophilin-type_PPIase_dom"/>
</dbReference>
<evidence type="ECO:0000313" key="4">
    <source>
        <dbReference type="Proteomes" id="UP001458880"/>
    </source>
</evidence>
<dbReference type="InterPro" id="IPR029488">
    <property type="entry name" value="Hmw/CFAP97"/>
</dbReference>
<organism evidence="3 4">
    <name type="scientific">Popillia japonica</name>
    <name type="common">Japanese beetle</name>
    <dbReference type="NCBI Taxonomy" id="7064"/>
    <lineage>
        <taxon>Eukaryota</taxon>
        <taxon>Metazoa</taxon>
        <taxon>Ecdysozoa</taxon>
        <taxon>Arthropoda</taxon>
        <taxon>Hexapoda</taxon>
        <taxon>Insecta</taxon>
        <taxon>Pterygota</taxon>
        <taxon>Neoptera</taxon>
        <taxon>Endopterygota</taxon>
        <taxon>Coleoptera</taxon>
        <taxon>Polyphaga</taxon>
        <taxon>Scarabaeiformia</taxon>
        <taxon>Scarabaeidae</taxon>
        <taxon>Rutelinae</taxon>
        <taxon>Popillia</taxon>
    </lineage>
</organism>
<dbReference type="PROSITE" id="PS50072">
    <property type="entry name" value="CSA_PPIASE_2"/>
    <property type="match status" value="1"/>
</dbReference>
<comment type="similarity">
    <text evidence="1">Belongs to the CFAP97 family.</text>
</comment>
<comment type="caution">
    <text evidence="3">The sequence shown here is derived from an EMBL/GenBank/DDBJ whole genome shotgun (WGS) entry which is preliminary data.</text>
</comment>
<accession>A0AAW1N2C9</accession>
<dbReference type="Pfam" id="PF13879">
    <property type="entry name" value="Hmw_CFAP97"/>
    <property type="match status" value="1"/>
</dbReference>
<dbReference type="InterPro" id="IPR029000">
    <property type="entry name" value="Cyclophilin-like_dom_sf"/>
</dbReference>
<proteinExistence type="inferred from homology"/>
<dbReference type="Proteomes" id="UP001458880">
    <property type="component" value="Unassembled WGS sequence"/>
</dbReference>
<keyword evidence="4" id="KW-1185">Reference proteome</keyword>
<name>A0AAW1N2C9_POPJA</name>
<keyword evidence="3" id="KW-0413">Isomerase</keyword>
<dbReference type="GO" id="GO:0016018">
    <property type="term" value="F:cyclosporin A binding"/>
    <property type="evidence" value="ECO:0007669"/>
    <property type="project" value="TreeGrafter"/>
</dbReference>